<evidence type="ECO:0000313" key="2">
    <source>
        <dbReference type="Proteomes" id="UP000177943"/>
    </source>
</evidence>
<name>A0A1G2MVH3_9BACT</name>
<accession>A0A1G2MVH3</accession>
<evidence type="ECO:0000313" key="1">
    <source>
        <dbReference type="EMBL" id="OHA27866.1"/>
    </source>
</evidence>
<protein>
    <submittedName>
        <fullName evidence="1">Uncharacterized protein</fullName>
    </submittedName>
</protein>
<dbReference type="Proteomes" id="UP000177943">
    <property type="component" value="Unassembled WGS sequence"/>
</dbReference>
<sequence>MKTTTNCNLTFEQIGIGGKFVSYVEEDDEDPVVFKKTTPRQAVAETGQVVEFGRVDSIFPYTPALLQKCA</sequence>
<comment type="caution">
    <text evidence="1">The sequence shown here is derived from an EMBL/GenBank/DDBJ whole genome shotgun (WGS) entry which is preliminary data.</text>
</comment>
<dbReference type="EMBL" id="MHRP01000004">
    <property type="protein sequence ID" value="OHA27866.1"/>
    <property type="molecule type" value="Genomic_DNA"/>
</dbReference>
<organism evidence="1 2">
    <name type="scientific">Candidatus Taylorbacteria bacterium RIFCSPHIGHO2_02_FULL_45_35</name>
    <dbReference type="NCBI Taxonomy" id="1802311"/>
    <lineage>
        <taxon>Bacteria</taxon>
        <taxon>Candidatus Tayloriibacteriota</taxon>
    </lineage>
</organism>
<reference evidence="1 2" key="1">
    <citation type="journal article" date="2016" name="Nat. Commun.">
        <title>Thousands of microbial genomes shed light on interconnected biogeochemical processes in an aquifer system.</title>
        <authorList>
            <person name="Anantharaman K."/>
            <person name="Brown C.T."/>
            <person name="Hug L.A."/>
            <person name="Sharon I."/>
            <person name="Castelle C.J."/>
            <person name="Probst A.J."/>
            <person name="Thomas B.C."/>
            <person name="Singh A."/>
            <person name="Wilkins M.J."/>
            <person name="Karaoz U."/>
            <person name="Brodie E.L."/>
            <person name="Williams K.H."/>
            <person name="Hubbard S.S."/>
            <person name="Banfield J.F."/>
        </authorList>
    </citation>
    <scope>NUCLEOTIDE SEQUENCE [LARGE SCALE GENOMIC DNA]</scope>
</reference>
<gene>
    <name evidence="1" type="ORF">A3D56_01455</name>
</gene>
<dbReference type="AlphaFoldDB" id="A0A1G2MVH3"/>
<proteinExistence type="predicted"/>